<dbReference type="PANTHER" id="PTHR21198:SF2">
    <property type="entry name" value="GLUTAMATE RACEMASE"/>
    <property type="match status" value="1"/>
</dbReference>
<reference evidence="9 10" key="1">
    <citation type="journal article" date="2016" name="Nat. Commun.">
        <title>Thousands of microbial genomes shed light on interconnected biogeochemical processes in an aquifer system.</title>
        <authorList>
            <person name="Anantharaman K."/>
            <person name="Brown C.T."/>
            <person name="Hug L.A."/>
            <person name="Sharon I."/>
            <person name="Castelle C.J."/>
            <person name="Probst A.J."/>
            <person name="Thomas B.C."/>
            <person name="Singh A."/>
            <person name="Wilkins M.J."/>
            <person name="Karaoz U."/>
            <person name="Brodie E.L."/>
            <person name="Williams K.H."/>
            <person name="Hubbard S.S."/>
            <person name="Banfield J.F."/>
        </authorList>
    </citation>
    <scope>NUCLEOTIDE SEQUENCE [LARGE SCALE GENOMIC DNA]</scope>
</reference>
<dbReference type="PROSITE" id="PS00924">
    <property type="entry name" value="ASP_GLU_RACEMASE_2"/>
    <property type="match status" value="1"/>
</dbReference>
<evidence type="ECO:0000256" key="7">
    <source>
        <dbReference type="ARBA" id="ARBA00070053"/>
    </source>
</evidence>
<keyword evidence="4 8" id="KW-0573">Peptidoglycan synthesis</keyword>
<dbReference type="FunFam" id="3.40.50.1860:FF:000002">
    <property type="entry name" value="Glutamate racemase"/>
    <property type="match status" value="1"/>
</dbReference>
<protein>
    <recommendedName>
        <fullName evidence="7 8">Glutamate racemase</fullName>
        <ecNumber evidence="2 8">5.1.1.3</ecNumber>
    </recommendedName>
</protein>
<dbReference type="EC" id="5.1.1.3" evidence="2 8"/>
<evidence type="ECO:0000256" key="3">
    <source>
        <dbReference type="ARBA" id="ARBA00022960"/>
    </source>
</evidence>
<dbReference type="Proteomes" id="UP000177685">
    <property type="component" value="Unassembled WGS sequence"/>
</dbReference>
<dbReference type="GO" id="GO:0071555">
    <property type="term" value="P:cell wall organization"/>
    <property type="evidence" value="ECO:0007669"/>
    <property type="project" value="UniProtKB-KW"/>
</dbReference>
<dbReference type="HAMAP" id="MF_00258">
    <property type="entry name" value="Glu_racemase"/>
    <property type="match status" value="1"/>
</dbReference>
<dbReference type="InterPro" id="IPR004391">
    <property type="entry name" value="Glu_race"/>
</dbReference>
<evidence type="ECO:0000256" key="1">
    <source>
        <dbReference type="ARBA" id="ARBA00001602"/>
    </source>
</evidence>
<keyword evidence="3 8" id="KW-0133">Cell shape</keyword>
<dbReference type="Gene3D" id="3.40.50.1860">
    <property type="match status" value="2"/>
</dbReference>
<keyword evidence="5 8" id="KW-0413">Isomerase</keyword>
<dbReference type="AlphaFoldDB" id="A0A1G1VGN0"/>
<gene>
    <name evidence="8" type="primary">murI</name>
    <name evidence="9" type="ORF">A3A58_03170</name>
</gene>
<feature type="active site" description="Proton donor/acceptor" evidence="8">
    <location>
        <position position="184"/>
    </location>
</feature>
<keyword evidence="6 8" id="KW-0961">Cell wall biogenesis/degradation</keyword>
<proteinExistence type="inferred from homology"/>
<feature type="binding site" evidence="8">
    <location>
        <begin position="185"/>
        <end position="186"/>
    </location>
    <ligand>
        <name>substrate</name>
    </ligand>
</feature>
<dbReference type="SUPFAM" id="SSF53681">
    <property type="entry name" value="Aspartate/glutamate racemase"/>
    <property type="match status" value="2"/>
</dbReference>
<comment type="similarity">
    <text evidence="8">Belongs to the aspartate/glutamate racemases family.</text>
</comment>
<feature type="binding site" evidence="8">
    <location>
        <begin position="10"/>
        <end position="11"/>
    </location>
    <ligand>
        <name>substrate</name>
    </ligand>
</feature>
<evidence type="ECO:0000256" key="6">
    <source>
        <dbReference type="ARBA" id="ARBA00023316"/>
    </source>
</evidence>
<accession>A0A1G1VGN0</accession>
<comment type="pathway">
    <text evidence="8">Cell wall biogenesis; peptidoglycan biosynthesis.</text>
</comment>
<evidence type="ECO:0000313" key="10">
    <source>
        <dbReference type="Proteomes" id="UP000177685"/>
    </source>
</evidence>
<evidence type="ECO:0000256" key="8">
    <source>
        <dbReference type="HAMAP-Rule" id="MF_00258"/>
    </source>
</evidence>
<comment type="catalytic activity">
    <reaction evidence="1 8">
        <text>L-glutamate = D-glutamate</text>
        <dbReference type="Rhea" id="RHEA:12813"/>
        <dbReference type="ChEBI" id="CHEBI:29985"/>
        <dbReference type="ChEBI" id="CHEBI:29986"/>
        <dbReference type="EC" id="5.1.1.3"/>
    </reaction>
</comment>
<dbReference type="EMBL" id="MHCD01000012">
    <property type="protein sequence ID" value="OGY14529.1"/>
    <property type="molecule type" value="Genomic_DNA"/>
</dbReference>
<dbReference type="NCBIfam" id="TIGR00067">
    <property type="entry name" value="glut_race"/>
    <property type="match status" value="1"/>
</dbReference>
<feature type="active site" description="Proton donor/acceptor" evidence="8">
    <location>
        <position position="73"/>
    </location>
</feature>
<feature type="binding site" evidence="8">
    <location>
        <begin position="42"/>
        <end position="43"/>
    </location>
    <ligand>
        <name>substrate</name>
    </ligand>
</feature>
<dbReference type="GO" id="GO:0008881">
    <property type="term" value="F:glutamate racemase activity"/>
    <property type="evidence" value="ECO:0007669"/>
    <property type="project" value="UniProtKB-UniRule"/>
</dbReference>
<sequence>MNNQPIGVFDSGIGGLTVAREITRTLPNESIIYLGDTARIPYGTRSKEVVTRFAKELMDYLLKLDVKALVVACNTISATCLEELQAISPVPVLGVIKPAAKVAVETTQSKVVGVIATRGTVGSKAYDNEINKINGDIKVISQACTLFVPIAEEGLGDDEVARVMADRYLSVFTGTGVDTLILGCTHFPLLRDTIQQSIGKNIALVDSAQPTAEELKEILGEKDLLSNSTESHNKFLVTDAPQRVFEIASVFFGKEVFPQIEKVNLD</sequence>
<evidence type="ECO:0000313" key="9">
    <source>
        <dbReference type="EMBL" id="OGY14529.1"/>
    </source>
</evidence>
<evidence type="ECO:0000256" key="2">
    <source>
        <dbReference type="ARBA" id="ARBA00013090"/>
    </source>
</evidence>
<dbReference type="UniPathway" id="UPA00219"/>
<dbReference type="GO" id="GO:0008360">
    <property type="term" value="P:regulation of cell shape"/>
    <property type="evidence" value="ECO:0007669"/>
    <property type="project" value="UniProtKB-KW"/>
</dbReference>
<feature type="binding site" evidence="8">
    <location>
        <begin position="74"/>
        <end position="75"/>
    </location>
    <ligand>
        <name>substrate</name>
    </ligand>
</feature>
<comment type="function">
    <text evidence="8">Provides the (R)-glutamate required for cell wall biosynthesis.</text>
</comment>
<dbReference type="InterPro" id="IPR033134">
    <property type="entry name" value="Asp/Glu_racemase_AS_2"/>
</dbReference>
<evidence type="ECO:0000256" key="4">
    <source>
        <dbReference type="ARBA" id="ARBA00022984"/>
    </source>
</evidence>
<comment type="caution">
    <text evidence="9">The sequence shown here is derived from an EMBL/GenBank/DDBJ whole genome shotgun (WGS) entry which is preliminary data.</text>
</comment>
<evidence type="ECO:0000256" key="5">
    <source>
        <dbReference type="ARBA" id="ARBA00023235"/>
    </source>
</evidence>
<dbReference type="PANTHER" id="PTHR21198">
    <property type="entry name" value="GLUTAMATE RACEMASE"/>
    <property type="match status" value="1"/>
</dbReference>
<dbReference type="GO" id="GO:0009252">
    <property type="term" value="P:peptidoglycan biosynthetic process"/>
    <property type="evidence" value="ECO:0007669"/>
    <property type="project" value="UniProtKB-UniRule"/>
</dbReference>
<organism evidence="9 10">
    <name type="scientific">Candidatus Blackburnbacteria bacterium RIFCSPLOWO2_01_FULL_41_27</name>
    <dbReference type="NCBI Taxonomy" id="1797520"/>
    <lineage>
        <taxon>Bacteria</taxon>
        <taxon>Candidatus Blackburniibacteriota</taxon>
    </lineage>
</organism>
<name>A0A1G1VGN0_9BACT</name>
<dbReference type="InterPro" id="IPR001920">
    <property type="entry name" value="Asp/Glu_race"/>
</dbReference>
<dbReference type="Pfam" id="PF01177">
    <property type="entry name" value="Asp_Glu_race"/>
    <property type="match status" value="1"/>
</dbReference>
<dbReference type="InterPro" id="IPR015942">
    <property type="entry name" value="Asp/Glu/hydantoin_racemase"/>
</dbReference>